<dbReference type="Pfam" id="PF00266">
    <property type="entry name" value="Aminotran_5"/>
    <property type="match status" value="1"/>
</dbReference>
<keyword evidence="3" id="KW-0808">Transferase</keyword>
<organism evidence="3 4">
    <name type="scientific">Thiorhodococcus fuscus</name>
    <dbReference type="NCBI Taxonomy" id="527200"/>
    <lineage>
        <taxon>Bacteria</taxon>
        <taxon>Pseudomonadati</taxon>
        <taxon>Pseudomonadota</taxon>
        <taxon>Gammaproteobacteria</taxon>
        <taxon>Chromatiales</taxon>
        <taxon>Chromatiaceae</taxon>
        <taxon>Thiorhodococcus</taxon>
    </lineage>
</organism>
<evidence type="ECO:0000313" key="4">
    <source>
        <dbReference type="Proteomes" id="UP001597337"/>
    </source>
</evidence>
<dbReference type="RefSeq" id="WP_386028160.1">
    <property type="nucleotide sequence ID" value="NZ_JBHUHX010000048.1"/>
</dbReference>
<dbReference type="InterPro" id="IPR015422">
    <property type="entry name" value="PyrdxlP-dep_Trfase_small"/>
</dbReference>
<dbReference type="Gene3D" id="3.90.1150.10">
    <property type="entry name" value="Aspartate Aminotransferase, domain 1"/>
    <property type="match status" value="1"/>
</dbReference>
<dbReference type="SUPFAM" id="SSF53383">
    <property type="entry name" value="PLP-dependent transferases"/>
    <property type="match status" value="1"/>
</dbReference>
<keyword evidence="3" id="KW-0032">Aminotransferase</keyword>
<dbReference type="Gene3D" id="3.40.640.10">
    <property type="entry name" value="Type I PLP-dependent aspartate aminotransferase-like (Major domain)"/>
    <property type="match status" value="1"/>
</dbReference>
<dbReference type="PANTHER" id="PTHR43586:SF15">
    <property type="entry name" value="BLR3095 PROTEIN"/>
    <property type="match status" value="1"/>
</dbReference>
<accession>A0ABW4YCL1</accession>
<sequence>MSADFALDPDLCHLNHAAVGPWPRRTAEVVTRFAEENARWGSLAYPQWLEVEQRLRKRLARLIGAGSPKDIALAKNTSEALSVIAHGITWREGQNIVGIQQEFPSNRIVWESLGTQGVEWRGLNLDASDDPEADLMALCDDDTRLLAVSWVQYASGRRLDLERLGIYCRAKGILFCVDAIQGLGVLPCDVQRFRTDFLVADGHKWLMGPEGLALLYVRPELRETLTLRQFGWHMVEQVGDFDRVDWMPAESARRFECGSPNLLGIHALEASLSLIEELGPETIWNRVQERTGHLIEAIERRGFELLTPSDPALRAGIISFRVPGRPAEPLYRALMQRKVLCACRGGGIRFSPHFHTALSVIDRAMDILDEILAAPTDS</sequence>
<dbReference type="EMBL" id="JBHUHX010000048">
    <property type="protein sequence ID" value="MFD2113364.1"/>
    <property type="molecule type" value="Genomic_DNA"/>
</dbReference>
<feature type="domain" description="Aminotransferase class V" evidence="2">
    <location>
        <begin position="53"/>
        <end position="339"/>
    </location>
</feature>
<dbReference type="PANTHER" id="PTHR43586">
    <property type="entry name" value="CYSTEINE DESULFURASE"/>
    <property type="match status" value="1"/>
</dbReference>
<dbReference type="Proteomes" id="UP001597337">
    <property type="component" value="Unassembled WGS sequence"/>
</dbReference>
<keyword evidence="1" id="KW-0663">Pyridoxal phosphate</keyword>
<dbReference type="InterPro" id="IPR015424">
    <property type="entry name" value="PyrdxlP-dep_Trfase"/>
</dbReference>
<reference evidence="4" key="1">
    <citation type="journal article" date="2019" name="Int. J. Syst. Evol. Microbiol.">
        <title>The Global Catalogue of Microorganisms (GCM) 10K type strain sequencing project: providing services to taxonomists for standard genome sequencing and annotation.</title>
        <authorList>
            <consortium name="The Broad Institute Genomics Platform"/>
            <consortium name="The Broad Institute Genome Sequencing Center for Infectious Disease"/>
            <person name="Wu L."/>
            <person name="Ma J."/>
        </authorList>
    </citation>
    <scope>NUCLEOTIDE SEQUENCE [LARGE SCALE GENOMIC DNA]</scope>
    <source>
        <strain evidence="4">KACC 12597</strain>
    </source>
</reference>
<proteinExistence type="predicted"/>
<gene>
    <name evidence="3" type="ORF">ACFSJC_16060</name>
</gene>
<protein>
    <submittedName>
        <fullName evidence="3">Aminotransferase class V-fold PLP-dependent enzyme</fullName>
    </submittedName>
</protein>
<keyword evidence="4" id="KW-1185">Reference proteome</keyword>
<dbReference type="GO" id="GO:0008483">
    <property type="term" value="F:transaminase activity"/>
    <property type="evidence" value="ECO:0007669"/>
    <property type="project" value="UniProtKB-KW"/>
</dbReference>
<dbReference type="InterPro" id="IPR015421">
    <property type="entry name" value="PyrdxlP-dep_Trfase_major"/>
</dbReference>
<evidence type="ECO:0000259" key="2">
    <source>
        <dbReference type="Pfam" id="PF00266"/>
    </source>
</evidence>
<dbReference type="InterPro" id="IPR000192">
    <property type="entry name" value="Aminotrans_V_dom"/>
</dbReference>
<evidence type="ECO:0000256" key="1">
    <source>
        <dbReference type="ARBA" id="ARBA00022898"/>
    </source>
</evidence>
<name>A0ABW4YCL1_9GAMM</name>
<comment type="caution">
    <text evidence="3">The sequence shown here is derived from an EMBL/GenBank/DDBJ whole genome shotgun (WGS) entry which is preliminary data.</text>
</comment>
<evidence type="ECO:0000313" key="3">
    <source>
        <dbReference type="EMBL" id="MFD2113364.1"/>
    </source>
</evidence>